<comment type="caution">
    <text evidence="2">The sequence shown here is derived from an EMBL/GenBank/DDBJ whole genome shotgun (WGS) entry which is preliminary data.</text>
</comment>
<dbReference type="Proteomes" id="UP000248291">
    <property type="component" value="Unassembled WGS sequence"/>
</dbReference>
<dbReference type="AlphaFoldDB" id="A0AAN4PYY1"/>
<evidence type="ECO:0000313" key="2">
    <source>
        <dbReference type="EMBL" id="GBH14184.1"/>
    </source>
</evidence>
<organism evidence="2 3">
    <name type="scientific">Pseudomonas syringae pv. actinidiae</name>
    <dbReference type="NCBI Taxonomy" id="103796"/>
    <lineage>
        <taxon>Bacteria</taxon>
        <taxon>Pseudomonadati</taxon>
        <taxon>Pseudomonadota</taxon>
        <taxon>Gammaproteobacteria</taxon>
        <taxon>Pseudomonadales</taxon>
        <taxon>Pseudomonadaceae</taxon>
        <taxon>Pseudomonas</taxon>
        <taxon>Pseudomonas syringae</taxon>
    </lineage>
</organism>
<name>A0AAN4PYY1_PSESF</name>
<feature type="compositionally biased region" description="Basic and acidic residues" evidence="1">
    <location>
        <begin position="17"/>
        <end position="38"/>
    </location>
</feature>
<reference evidence="2 3" key="1">
    <citation type="submission" date="2018-04" db="EMBL/GenBank/DDBJ databases">
        <title>Draft genome sequence of Pseudomonas syringae pv. actinidiae biovar 3 strains isolated from kiwifruit in Kagawa prefecture.</title>
        <authorList>
            <person name="Tabuchi M."/>
            <person name="Saito M."/>
            <person name="Fujiwara S."/>
            <person name="Sasa N."/>
            <person name="Akimitsu K."/>
            <person name="Gomi K."/>
            <person name="Konishi-Sugita S."/>
            <person name="Hamano K."/>
            <person name="Kataoka I."/>
        </authorList>
    </citation>
    <scope>NUCLEOTIDE SEQUENCE [LARGE SCALE GENOMIC DNA]</scope>
    <source>
        <strain evidence="2 3">MAFF212211</strain>
    </source>
</reference>
<evidence type="ECO:0000313" key="3">
    <source>
        <dbReference type="Proteomes" id="UP000248291"/>
    </source>
</evidence>
<accession>A0AAN4PYY1</accession>
<sequence length="61" mass="6828">MHPVTLCVTNLRSAAHSRPDAERPERHYHAERSNDDRAQCINRRSAALRDSTGIPPSFSTA</sequence>
<gene>
    <name evidence="2" type="ORF">KPSA3_00069</name>
</gene>
<proteinExistence type="predicted"/>
<dbReference type="EMBL" id="BGKA01000002">
    <property type="protein sequence ID" value="GBH14184.1"/>
    <property type="molecule type" value="Genomic_DNA"/>
</dbReference>
<evidence type="ECO:0000256" key="1">
    <source>
        <dbReference type="SAM" id="MobiDB-lite"/>
    </source>
</evidence>
<protein>
    <submittedName>
        <fullName evidence="2">Uncharacterized protein</fullName>
    </submittedName>
</protein>
<feature type="region of interest" description="Disordered" evidence="1">
    <location>
        <begin position="1"/>
        <end position="39"/>
    </location>
</feature>